<dbReference type="GO" id="GO:0032589">
    <property type="term" value="C:neuron projection membrane"/>
    <property type="evidence" value="ECO:0000318"/>
    <property type="project" value="GO_Central"/>
</dbReference>
<dbReference type="Gene3D" id="2.60.40.10">
    <property type="entry name" value="Immunoglobulins"/>
    <property type="match status" value="1"/>
</dbReference>
<dbReference type="PROSITE" id="PS50835">
    <property type="entry name" value="IG_LIKE"/>
    <property type="match status" value="1"/>
</dbReference>
<feature type="domain" description="Ig-like" evidence="2">
    <location>
        <begin position="80"/>
        <end position="217"/>
    </location>
</feature>
<reference evidence="3 4" key="1">
    <citation type="journal article" date="2011" name="Science">
        <title>The ecoresponsive genome of Daphnia pulex.</title>
        <authorList>
            <person name="Colbourne J.K."/>
            <person name="Pfrender M.E."/>
            <person name="Gilbert D."/>
            <person name="Thomas W.K."/>
            <person name="Tucker A."/>
            <person name="Oakley T.H."/>
            <person name="Tokishita S."/>
            <person name="Aerts A."/>
            <person name="Arnold G.J."/>
            <person name="Basu M.K."/>
            <person name="Bauer D.J."/>
            <person name="Caceres C.E."/>
            <person name="Carmel L."/>
            <person name="Casola C."/>
            <person name="Choi J.H."/>
            <person name="Detter J.C."/>
            <person name="Dong Q."/>
            <person name="Dusheyko S."/>
            <person name="Eads B.D."/>
            <person name="Frohlich T."/>
            <person name="Geiler-Samerotte K.A."/>
            <person name="Gerlach D."/>
            <person name="Hatcher P."/>
            <person name="Jogdeo S."/>
            <person name="Krijgsveld J."/>
            <person name="Kriventseva E.V."/>
            <person name="Kultz D."/>
            <person name="Laforsch C."/>
            <person name="Lindquist E."/>
            <person name="Lopez J."/>
            <person name="Manak J.R."/>
            <person name="Muller J."/>
            <person name="Pangilinan J."/>
            <person name="Patwardhan R.P."/>
            <person name="Pitluck S."/>
            <person name="Pritham E.J."/>
            <person name="Rechtsteiner A."/>
            <person name="Rho M."/>
            <person name="Rogozin I.B."/>
            <person name="Sakarya O."/>
            <person name="Salamov A."/>
            <person name="Schaack S."/>
            <person name="Shapiro H."/>
            <person name="Shiga Y."/>
            <person name="Skalitzky C."/>
            <person name="Smith Z."/>
            <person name="Souvorov A."/>
            <person name="Sung W."/>
            <person name="Tang Z."/>
            <person name="Tsuchiya D."/>
            <person name="Tu H."/>
            <person name="Vos H."/>
            <person name="Wang M."/>
            <person name="Wolf Y.I."/>
            <person name="Yamagata H."/>
            <person name="Yamada T."/>
            <person name="Ye Y."/>
            <person name="Shaw J.R."/>
            <person name="Andrews J."/>
            <person name="Crease T.J."/>
            <person name="Tang H."/>
            <person name="Lucas S.M."/>
            <person name="Robertson H.M."/>
            <person name="Bork P."/>
            <person name="Koonin E.V."/>
            <person name="Zdobnov E.M."/>
            <person name="Grigoriev I.V."/>
            <person name="Lynch M."/>
            <person name="Boore J.L."/>
        </authorList>
    </citation>
    <scope>NUCLEOTIDE SEQUENCE [LARGE SCALE GENOMIC DNA]</scope>
</reference>
<dbReference type="InterPro" id="IPR013761">
    <property type="entry name" value="SAM/pointed_sf"/>
</dbReference>
<accession>E9H762</accession>
<dbReference type="PANTHER" id="PTHR23279:SF36">
    <property type="entry name" value="DEFECTIVE PROBOSCIS EXTENSION RESPONSE 9, ISOFORM A"/>
    <property type="match status" value="1"/>
</dbReference>
<proteinExistence type="predicted"/>
<evidence type="ECO:0000256" key="1">
    <source>
        <dbReference type="SAM" id="Phobius"/>
    </source>
</evidence>
<dbReference type="KEGG" id="dpx:DAPPUDRAFT_326239"/>
<dbReference type="AlphaFoldDB" id="E9H762"/>
<dbReference type="FunFam" id="2.60.40.10:FF:003898">
    <property type="match status" value="1"/>
</dbReference>
<dbReference type="HOGENOM" id="CLU_1074649_0_0_1"/>
<organism evidence="3 4">
    <name type="scientific">Daphnia pulex</name>
    <name type="common">Water flea</name>
    <dbReference type="NCBI Taxonomy" id="6669"/>
    <lineage>
        <taxon>Eukaryota</taxon>
        <taxon>Metazoa</taxon>
        <taxon>Ecdysozoa</taxon>
        <taxon>Arthropoda</taxon>
        <taxon>Crustacea</taxon>
        <taxon>Branchiopoda</taxon>
        <taxon>Diplostraca</taxon>
        <taxon>Cladocera</taxon>
        <taxon>Anomopoda</taxon>
        <taxon>Daphniidae</taxon>
        <taxon>Daphnia</taxon>
    </lineage>
</organism>
<sequence>MRTRENYDEAAEASASNPEKASETGIQFLNCSKHFHFGVDGETLSSLSIQDLIGIGLKLGPRLKLIKFIKLLNKAKLCVPTTPTAEADILTVDDILAIETEHTENQGGANENPCVPKETVSSTISIPEILADAGPTLKPPEYVSWNVDSKSTNFGSQDQHHQPSAFKKRWNGAGYSVTFDPGPPSVNRLMVNSATPSDSGRYTCQPSSGLSASTHVHVALGNEMSAIQAADTTGKGGFLRWVLLTVAIVLPLLNLNWYD</sequence>
<dbReference type="GO" id="GO:0050808">
    <property type="term" value="P:synapse organization"/>
    <property type="evidence" value="ECO:0000318"/>
    <property type="project" value="GO_Central"/>
</dbReference>
<dbReference type="OrthoDB" id="190835at2759"/>
<feature type="transmembrane region" description="Helical" evidence="1">
    <location>
        <begin position="238"/>
        <end position="258"/>
    </location>
</feature>
<dbReference type="InterPro" id="IPR037448">
    <property type="entry name" value="Zig-8"/>
</dbReference>
<keyword evidence="1" id="KW-1133">Transmembrane helix</keyword>
<gene>
    <name evidence="3" type="ORF">DAPPUDRAFT_326239</name>
</gene>
<dbReference type="SUPFAM" id="SSF48726">
    <property type="entry name" value="Immunoglobulin"/>
    <property type="match status" value="1"/>
</dbReference>
<keyword evidence="1" id="KW-0812">Transmembrane</keyword>
<dbReference type="Gene3D" id="1.10.150.50">
    <property type="entry name" value="Transcription Factor, Ets-1"/>
    <property type="match status" value="1"/>
</dbReference>
<dbReference type="InterPro" id="IPR036179">
    <property type="entry name" value="Ig-like_dom_sf"/>
</dbReference>
<dbReference type="Proteomes" id="UP000000305">
    <property type="component" value="Unassembled WGS sequence"/>
</dbReference>
<dbReference type="InterPro" id="IPR007110">
    <property type="entry name" value="Ig-like_dom"/>
</dbReference>
<dbReference type="InParanoid" id="E9H762"/>
<keyword evidence="4" id="KW-1185">Reference proteome</keyword>
<evidence type="ECO:0000259" key="2">
    <source>
        <dbReference type="PROSITE" id="PS50835"/>
    </source>
</evidence>
<keyword evidence="1" id="KW-0472">Membrane</keyword>
<dbReference type="InterPro" id="IPR013783">
    <property type="entry name" value="Ig-like_fold"/>
</dbReference>
<evidence type="ECO:0000313" key="4">
    <source>
        <dbReference type="Proteomes" id="UP000000305"/>
    </source>
</evidence>
<protein>
    <recommendedName>
        <fullName evidence="2">Ig-like domain-containing protein</fullName>
    </recommendedName>
</protein>
<evidence type="ECO:0000313" key="3">
    <source>
        <dbReference type="EMBL" id="EFX72322.1"/>
    </source>
</evidence>
<dbReference type="CDD" id="cd09487">
    <property type="entry name" value="SAM_superfamily"/>
    <property type="match status" value="1"/>
</dbReference>
<dbReference type="EMBL" id="GL732600">
    <property type="protein sequence ID" value="EFX72322.1"/>
    <property type="molecule type" value="Genomic_DNA"/>
</dbReference>
<dbReference type="PANTHER" id="PTHR23279">
    <property type="entry name" value="DEFECTIVE PROBOSCIS EXTENSION RESPONSE DPR -RELATED"/>
    <property type="match status" value="1"/>
</dbReference>
<dbReference type="PhylomeDB" id="E9H762"/>
<dbReference type="STRING" id="6669.E9H762"/>
<name>E9H762_DAPPU</name>